<evidence type="ECO:0000313" key="3">
    <source>
        <dbReference type="EMBL" id="XCM83605.1"/>
    </source>
</evidence>
<dbReference type="PANTHER" id="PTHR30015">
    <property type="entry name" value="MRR RESTRICTION SYSTEM PROTEIN"/>
    <property type="match status" value="1"/>
</dbReference>
<gene>
    <name evidence="3" type="ORF">ABWK59_34105</name>
</gene>
<evidence type="ECO:0000256" key="1">
    <source>
        <dbReference type="SAM" id="Phobius"/>
    </source>
</evidence>
<proteinExistence type="predicted"/>
<dbReference type="RefSeq" id="WP_354644541.1">
    <property type="nucleotide sequence ID" value="NZ_CP159872.1"/>
</dbReference>
<dbReference type="Gene3D" id="3.40.1350.10">
    <property type="match status" value="1"/>
</dbReference>
<feature type="domain" description="Restriction endonuclease type IV Mrr" evidence="2">
    <location>
        <begin position="92"/>
        <end position="203"/>
    </location>
</feature>
<dbReference type="InterPro" id="IPR011335">
    <property type="entry name" value="Restrct_endonuc-II-like"/>
</dbReference>
<organism evidence="3">
    <name type="scientific">Kitasatospora camelliae</name>
    <dbReference type="NCBI Taxonomy" id="3156397"/>
    <lineage>
        <taxon>Bacteria</taxon>
        <taxon>Bacillati</taxon>
        <taxon>Actinomycetota</taxon>
        <taxon>Actinomycetes</taxon>
        <taxon>Kitasatosporales</taxon>
        <taxon>Streptomycetaceae</taxon>
        <taxon>Kitasatospora</taxon>
    </lineage>
</organism>
<sequence length="213" mass="22804">MARRPVRRRRSAARRARQARDNAILLGVGALAALALAVTVVTWLAHHLLVVFGALAVLLVVAVAVVRGRIAADRRAFEARAAQLRHIGVFLGMSPKAFEQALADLCRRDGCTKVTVVGGAGDLAADVLATTPGGQRILIQAKRYGPRTFVGSQDVQKVNGTYRDVHRCHLAVVVTTSTFTKAAAAFCAQVGIRMVDRRALALWAEGTGSPPWH</sequence>
<protein>
    <submittedName>
        <fullName evidence="3">Restriction endonuclease</fullName>
    </submittedName>
</protein>
<keyword evidence="1" id="KW-0472">Membrane</keyword>
<dbReference type="GO" id="GO:0015666">
    <property type="term" value="F:restriction endodeoxyribonuclease activity"/>
    <property type="evidence" value="ECO:0007669"/>
    <property type="project" value="TreeGrafter"/>
</dbReference>
<keyword evidence="3" id="KW-0255">Endonuclease</keyword>
<keyword evidence="3" id="KW-0378">Hydrolase</keyword>
<dbReference type="Pfam" id="PF04471">
    <property type="entry name" value="Mrr_cat"/>
    <property type="match status" value="1"/>
</dbReference>
<dbReference type="InterPro" id="IPR011856">
    <property type="entry name" value="tRNA_endonuc-like_dom_sf"/>
</dbReference>
<name>A0AAU8K4P8_9ACTN</name>
<dbReference type="EMBL" id="CP159872">
    <property type="protein sequence ID" value="XCM83605.1"/>
    <property type="molecule type" value="Genomic_DNA"/>
</dbReference>
<dbReference type="PANTHER" id="PTHR30015:SF6">
    <property type="entry name" value="SLL1429 PROTEIN"/>
    <property type="match status" value="1"/>
</dbReference>
<dbReference type="KEGG" id="kcm:ABWK59_34105"/>
<dbReference type="SUPFAM" id="SSF52980">
    <property type="entry name" value="Restriction endonuclease-like"/>
    <property type="match status" value="1"/>
</dbReference>
<feature type="transmembrane region" description="Helical" evidence="1">
    <location>
        <begin position="47"/>
        <end position="66"/>
    </location>
</feature>
<reference evidence="3" key="1">
    <citation type="submission" date="2024-06" db="EMBL/GenBank/DDBJ databases">
        <title>The genome sequences of Kitasatospora sp. strain HUAS MG31.</title>
        <authorList>
            <person name="Mo P."/>
        </authorList>
    </citation>
    <scope>NUCLEOTIDE SEQUENCE</scope>
    <source>
        <strain evidence="3">HUAS MG31</strain>
    </source>
</reference>
<keyword evidence="1" id="KW-0812">Transmembrane</keyword>
<dbReference type="GO" id="GO:0003677">
    <property type="term" value="F:DNA binding"/>
    <property type="evidence" value="ECO:0007669"/>
    <property type="project" value="InterPro"/>
</dbReference>
<accession>A0AAU8K4P8</accession>
<dbReference type="AlphaFoldDB" id="A0AAU8K4P8"/>
<dbReference type="InterPro" id="IPR007560">
    <property type="entry name" value="Restrct_endonuc_IV_Mrr"/>
</dbReference>
<dbReference type="GO" id="GO:0009307">
    <property type="term" value="P:DNA restriction-modification system"/>
    <property type="evidence" value="ECO:0007669"/>
    <property type="project" value="InterPro"/>
</dbReference>
<dbReference type="InterPro" id="IPR052906">
    <property type="entry name" value="Type_IV_Methyl-Rstrct_Enzyme"/>
</dbReference>
<keyword evidence="1" id="KW-1133">Transmembrane helix</keyword>
<evidence type="ECO:0000259" key="2">
    <source>
        <dbReference type="Pfam" id="PF04471"/>
    </source>
</evidence>
<keyword evidence="3" id="KW-0540">Nuclease</keyword>